<evidence type="ECO:0000313" key="1">
    <source>
        <dbReference type="EMBL" id="KAJ2990194.1"/>
    </source>
</evidence>
<name>A0ACC1PCL4_9PEZI</name>
<proteinExistence type="predicted"/>
<organism evidence="1 2">
    <name type="scientific">Xylaria curta</name>
    <dbReference type="NCBI Taxonomy" id="42375"/>
    <lineage>
        <taxon>Eukaryota</taxon>
        <taxon>Fungi</taxon>
        <taxon>Dikarya</taxon>
        <taxon>Ascomycota</taxon>
        <taxon>Pezizomycotina</taxon>
        <taxon>Sordariomycetes</taxon>
        <taxon>Xylariomycetidae</taxon>
        <taxon>Xylariales</taxon>
        <taxon>Xylariaceae</taxon>
        <taxon>Xylaria</taxon>
    </lineage>
</organism>
<protein>
    <submittedName>
        <fullName evidence="1">Uncharacterized protein</fullName>
    </submittedName>
</protein>
<dbReference type="Proteomes" id="UP001143856">
    <property type="component" value="Unassembled WGS sequence"/>
</dbReference>
<keyword evidence="2" id="KW-1185">Reference proteome</keyword>
<sequence length="733" mass="83355">MESGCVACKRLWRFLVDTESSGSIRLEDFSHGMFCSYHTSFTRQFLSKRGGSTSYISKDIYDDFVRLIDTPYRPWRLQLANKASVSDHPGKGCILDPDWVDTDLLRKWKHICLGAHGERCDNSMKIWPTRPAWLIDVERKCLVSGQKCDDRFVALSYTYGTGSSSKIDNAATLSRLQVPDSLSVPEVSSSISPIIKHAMHLTAVLGERFLWADSLCIPHFDVATTTQQLNLMGAIYANAIITIIATSTDSDEGIPGLKGISDSRKLQQHVIPFGAEDIVARQSSTRYVFALERPYNYRGWTYQECMMSPRKLIFNREGLIWECLCSYKKEGMAADAEFPRNSLVPKMDTMLARFPDPQSMHQILKEFNDKELTYDADALPSITGLLSVFSRPFKGGFLYGLPEWLFDSALGWRVSIDFVGDDIEQWSPRRRKASSGPSGLGRVDLGPSKLPSWSWIGWRGPILTDHCDNACIYSLRKPVRETFPVTEWFTAKSPTAIASERRRILSTWSTDREVYKDSNTPLPPGWTRHEAFPYDEGFDVYKPTGVIYPGGCGSYVFQHEAMKKRSELFGNATHWWYYPVPVADITASTPPFTPEQTEYLFCTTYRACLWAAWNYNPVEESRVMDLFNAVPRKVGFLEPMSRLEDFPFIVKDGESDIKIPMGKQVELVAISRFKQYEKLKLANEGTFSDIVTEHIAVLWVEWVNGVAYRLGYGEVEKEEWGKLPLERIELVLG</sequence>
<reference evidence="1" key="1">
    <citation type="submission" date="2022-10" db="EMBL/GenBank/DDBJ databases">
        <title>Genome Sequence of Xylaria curta.</title>
        <authorList>
            <person name="Buettner E."/>
        </authorList>
    </citation>
    <scope>NUCLEOTIDE SEQUENCE</scope>
    <source>
        <strain evidence="1">Babe10</strain>
    </source>
</reference>
<accession>A0ACC1PCL4</accession>
<evidence type="ECO:0000313" key="2">
    <source>
        <dbReference type="Proteomes" id="UP001143856"/>
    </source>
</evidence>
<comment type="caution">
    <text evidence="1">The sequence shown here is derived from an EMBL/GenBank/DDBJ whole genome shotgun (WGS) entry which is preliminary data.</text>
</comment>
<dbReference type="EMBL" id="JAPDGR010000443">
    <property type="protein sequence ID" value="KAJ2990194.1"/>
    <property type="molecule type" value="Genomic_DNA"/>
</dbReference>
<gene>
    <name evidence="1" type="ORF">NUW58_g3074</name>
</gene>